<organism evidence="2">
    <name type="scientific">Albugo laibachii Nc14</name>
    <dbReference type="NCBI Taxonomy" id="890382"/>
    <lineage>
        <taxon>Eukaryota</taxon>
        <taxon>Sar</taxon>
        <taxon>Stramenopiles</taxon>
        <taxon>Oomycota</taxon>
        <taxon>Peronosporomycetes</taxon>
        <taxon>Albuginales</taxon>
        <taxon>Albuginaceae</taxon>
        <taxon>Albugo</taxon>
    </lineage>
</organism>
<proteinExistence type="predicted"/>
<dbReference type="HOGENOM" id="CLU_728599_0_0_1"/>
<dbReference type="Gene3D" id="2.30.42.10">
    <property type="match status" value="1"/>
</dbReference>
<reference evidence="2" key="1">
    <citation type="journal article" date="2011" name="PLoS Biol.">
        <title>Gene gain and loss during evolution of obligate parasitism in the white rust pathogen of Arabidopsis thaliana.</title>
        <authorList>
            <person name="Kemen E."/>
            <person name="Gardiner A."/>
            <person name="Schultz-Larsen T."/>
            <person name="Kemen A.C."/>
            <person name="Balmuth A.L."/>
            <person name="Robert-Seilaniantz A."/>
            <person name="Bailey K."/>
            <person name="Holub E."/>
            <person name="Studholme D.J."/>
            <person name="Maclean D."/>
            <person name="Jones J.D."/>
        </authorList>
    </citation>
    <scope>NUCLEOTIDE SEQUENCE</scope>
</reference>
<dbReference type="SUPFAM" id="SSF50156">
    <property type="entry name" value="PDZ domain-like"/>
    <property type="match status" value="1"/>
</dbReference>
<dbReference type="AlphaFoldDB" id="F0W6W6"/>
<evidence type="ECO:0000256" key="1">
    <source>
        <dbReference type="SAM" id="MobiDB-lite"/>
    </source>
</evidence>
<reference evidence="2" key="2">
    <citation type="submission" date="2011-02" db="EMBL/GenBank/DDBJ databases">
        <authorList>
            <person name="MacLean D."/>
        </authorList>
    </citation>
    <scope>NUCLEOTIDE SEQUENCE</scope>
</reference>
<dbReference type="InterPro" id="IPR036034">
    <property type="entry name" value="PDZ_sf"/>
</dbReference>
<gene>
    <name evidence="2" type="primary">AlNc14C26G2602</name>
    <name evidence="2" type="ORF">ALNC14_030040</name>
</gene>
<accession>F0W6W6</accession>
<feature type="region of interest" description="Disordered" evidence="1">
    <location>
        <begin position="221"/>
        <end position="255"/>
    </location>
</feature>
<protein>
    <submittedName>
        <fullName evidence="2">Uncharacterized protein AlNc14C26G2602</fullName>
    </submittedName>
</protein>
<name>F0W6W6_9STRA</name>
<sequence length="432" mass="48572">MSSCTYYDFAWEKGPLLLHFTPNEEDLPVICNIDQGENESTSSILPAEACIGDILIAYQSNTTQMSSSISVFRDFKHALQFLQTSSFPVTLRFRSRRNDLPQAILDESLRANIRTNGFVEQLIGYAWEKSHSSLGLSFSYDPCSLHTVIVNIDSAKFSPVNDGNTRPETGDFLVAVLPLDSTNEHGHTIRTDTMQFHGVVSMLRSVSKPCKLMFARLRTNDNTYGDGQEPKEIRSTSPSRLTQHTPRKQGSLGNIRDLRNLKVRARTGTGEQDRPCVSRKPLHALHKRQSFMIKGDSDVSLDKIHSDHEKQTHSNSEKEENKYYEFQFSGGELPFTLDDDISGSHTGSTATDQMYHATIKATHHTSTTATFLEGDVLVGIDRQDLRGLPVQQVVKKLQQIRSPARLVFYRRSKKRNVSITAALADAFMLFLI</sequence>
<dbReference type="EMBL" id="FR824071">
    <property type="protein sequence ID" value="CCA16861.1"/>
    <property type="molecule type" value="Genomic_DNA"/>
</dbReference>
<feature type="compositionally biased region" description="Polar residues" evidence="1">
    <location>
        <begin position="235"/>
        <end position="244"/>
    </location>
</feature>
<evidence type="ECO:0000313" key="2">
    <source>
        <dbReference type="EMBL" id="CCA16861.1"/>
    </source>
</evidence>